<dbReference type="STRING" id="243061.AWC25_21060"/>
<feature type="domain" description="DUF5642" evidence="1">
    <location>
        <begin position="44"/>
        <end position="226"/>
    </location>
</feature>
<evidence type="ECO:0000313" key="2">
    <source>
        <dbReference type="EMBL" id="ODR06286.1"/>
    </source>
</evidence>
<dbReference type="PROSITE" id="PS51257">
    <property type="entry name" value="PROKAR_LIPOPROTEIN"/>
    <property type="match status" value="1"/>
</dbReference>
<dbReference type="AlphaFoldDB" id="A0A1E3SVW7"/>
<dbReference type="Pfam" id="PF18702">
    <property type="entry name" value="DUF5642"/>
    <property type="match status" value="1"/>
</dbReference>
<accession>A0A1E3SVW7</accession>
<comment type="caution">
    <text evidence="2">The sequence shown here is derived from an EMBL/GenBank/DDBJ whole genome shotgun (WGS) entry which is preliminary data.</text>
</comment>
<evidence type="ECO:0000259" key="1">
    <source>
        <dbReference type="Pfam" id="PF18702"/>
    </source>
</evidence>
<dbReference type="RefSeq" id="WP_069400570.1">
    <property type="nucleotide sequence ID" value="NZ_JACKTB010000097.1"/>
</dbReference>
<sequence>MRGLWIGVRLGGALTVLAVGCSHPPDHRPAVTPSPTPPRTSTINPANIKRVVRDLPPNYEVTNDVPDTASPRLSWGLDPDATSRPAACAALADPGRGREQTAQGLSASGQGGILNVTLVASPDARLDRGVVDGCGEWSLTAKHTTAHVRLADPPRIDGADTIGMAVDIKSAVESGTEIDSRAYTFVAYLGGYYAFTTLTIDPGSALPALPPQFAADLLVKTVSTLRG</sequence>
<proteinExistence type="predicted"/>
<reference evidence="3" key="1">
    <citation type="submission" date="2016-09" db="EMBL/GenBank/DDBJ databases">
        <authorList>
            <person name="Greninger A.L."/>
            <person name="Jerome K.R."/>
            <person name="Mcnair B."/>
            <person name="Wallis C."/>
            <person name="Fang F."/>
        </authorList>
    </citation>
    <scope>NUCLEOTIDE SEQUENCE [LARGE SCALE GENOMIC DNA]</scope>
    <source>
        <strain evidence="3">BC1_M4</strain>
    </source>
</reference>
<dbReference type="InterPro" id="IPR041313">
    <property type="entry name" value="DUF5642"/>
</dbReference>
<dbReference type="Proteomes" id="UP000094224">
    <property type="component" value="Unassembled WGS sequence"/>
</dbReference>
<keyword evidence="3" id="KW-1185">Reference proteome</keyword>
<gene>
    <name evidence="2" type="ORF">BHQ21_12045</name>
</gene>
<evidence type="ECO:0000313" key="3">
    <source>
        <dbReference type="Proteomes" id="UP000094224"/>
    </source>
</evidence>
<dbReference type="EMBL" id="MIHC01000018">
    <property type="protein sequence ID" value="ODR06286.1"/>
    <property type="molecule type" value="Genomic_DNA"/>
</dbReference>
<organism evidence="2 3">
    <name type="scientific">Mycobacterium sherrisii</name>
    <dbReference type="NCBI Taxonomy" id="243061"/>
    <lineage>
        <taxon>Bacteria</taxon>
        <taxon>Bacillati</taxon>
        <taxon>Actinomycetota</taxon>
        <taxon>Actinomycetes</taxon>
        <taxon>Mycobacteriales</taxon>
        <taxon>Mycobacteriaceae</taxon>
        <taxon>Mycobacterium</taxon>
        <taxon>Mycobacterium simiae complex</taxon>
    </lineage>
</organism>
<name>A0A1E3SVW7_9MYCO</name>
<dbReference type="OrthoDB" id="4641260at2"/>
<protein>
    <recommendedName>
        <fullName evidence="1">DUF5642 domain-containing protein</fullName>
    </recommendedName>
</protein>